<dbReference type="SUPFAM" id="SSF52172">
    <property type="entry name" value="CheY-like"/>
    <property type="match status" value="1"/>
</dbReference>
<comment type="caution">
    <text evidence="4">The sequence shown here is derived from an EMBL/GenBank/DDBJ whole genome shotgun (WGS) entry which is preliminary data.</text>
</comment>
<dbReference type="SMART" id="SM00448">
    <property type="entry name" value="REC"/>
    <property type="match status" value="1"/>
</dbReference>
<keyword evidence="5" id="KW-1185">Reference proteome</keyword>
<evidence type="ECO:0000256" key="1">
    <source>
        <dbReference type="ARBA" id="ARBA00022553"/>
    </source>
</evidence>
<dbReference type="InterPro" id="IPR011006">
    <property type="entry name" value="CheY-like_superfamily"/>
</dbReference>
<protein>
    <submittedName>
        <fullName evidence="4">Response regulator</fullName>
    </submittedName>
</protein>
<dbReference type="PROSITE" id="PS50110">
    <property type="entry name" value="RESPONSE_REGULATORY"/>
    <property type="match status" value="1"/>
</dbReference>
<dbReference type="Proteomes" id="UP001597369">
    <property type="component" value="Unassembled WGS sequence"/>
</dbReference>
<dbReference type="PANTHER" id="PTHR44591">
    <property type="entry name" value="STRESS RESPONSE REGULATOR PROTEIN 1"/>
    <property type="match status" value="1"/>
</dbReference>
<sequence>MKKLKQILLIDDDKATNFLNARLLSSLEIAEEVKVLTDGQLAYDYLTRRWQTNPNSPELVILDHHMPVMDGKKLMQLLNKEGLLERVEVVYLLLAIASSKEDIKHFKELGVQEFTSKPLSKETVMDAYKKYWAGDTVNNHRSDG</sequence>
<evidence type="ECO:0000259" key="3">
    <source>
        <dbReference type="PROSITE" id="PS50110"/>
    </source>
</evidence>
<dbReference type="PANTHER" id="PTHR44591:SF3">
    <property type="entry name" value="RESPONSE REGULATORY DOMAIN-CONTAINING PROTEIN"/>
    <property type="match status" value="1"/>
</dbReference>
<evidence type="ECO:0000313" key="4">
    <source>
        <dbReference type="EMBL" id="MFD2066351.1"/>
    </source>
</evidence>
<accession>A0ABW4WVZ5</accession>
<dbReference type="RefSeq" id="WP_229961164.1">
    <property type="nucleotide sequence ID" value="NZ_JAJJWI010000010.1"/>
</dbReference>
<feature type="domain" description="Response regulatory" evidence="3">
    <location>
        <begin position="6"/>
        <end position="132"/>
    </location>
</feature>
<dbReference type="InterPro" id="IPR050595">
    <property type="entry name" value="Bact_response_regulator"/>
</dbReference>
<reference evidence="5" key="1">
    <citation type="journal article" date="2019" name="Int. J. Syst. Evol. Microbiol.">
        <title>The Global Catalogue of Microorganisms (GCM) 10K type strain sequencing project: providing services to taxonomists for standard genome sequencing and annotation.</title>
        <authorList>
            <consortium name="The Broad Institute Genomics Platform"/>
            <consortium name="The Broad Institute Genome Sequencing Center for Infectious Disease"/>
            <person name="Wu L."/>
            <person name="Ma J."/>
        </authorList>
    </citation>
    <scope>NUCLEOTIDE SEQUENCE [LARGE SCALE GENOMIC DNA]</scope>
    <source>
        <strain evidence="5">JCM 16545</strain>
    </source>
</reference>
<organism evidence="4 5">
    <name type="scientific">Pontibacter silvestris</name>
    <dbReference type="NCBI Taxonomy" id="2305183"/>
    <lineage>
        <taxon>Bacteria</taxon>
        <taxon>Pseudomonadati</taxon>
        <taxon>Bacteroidota</taxon>
        <taxon>Cytophagia</taxon>
        <taxon>Cytophagales</taxon>
        <taxon>Hymenobacteraceae</taxon>
        <taxon>Pontibacter</taxon>
    </lineage>
</organism>
<dbReference type="Gene3D" id="3.40.50.2300">
    <property type="match status" value="1"/>
</dbReference>
<proteinExistence type="predicted"/>
<gene>
    <name evidence="4" type="ORF">ACFSKU_05600</name>
</gene>
<dbReference type="InterPro" id="IPR001789">
    <property type="entry name" value="Sig_transdc_resp-reg_receiver"/>
</dbReference>
<dbReference type="Pfam" id="PF00072">
    <property type="entry name" value="Response_reg"/>
    <property type="match status" value="1"/>
</dbReference>
<feature type="modified residue" description="4-aspartylphosphate" evidence="2">
    <location>
        <position position="63"/>
    </location>
</feature>
<keyword evidence="1 2" id="KW-0597">Phosphoprotein</keyword>
<evidence type="ECO:0000256" key="2">
    <source>
        <dbReference type="PROSITE-ProRule" id="PRU00169"/>
    </source>
</evidence>
<name>A0ABW4WVZ5_9BACT</name>
<dbReference type="EMBL" id="JBHUHV010000018">
    <property type="protein sequence ID" value="MFD2066351.1"/>
    <property type="molecule type" value="Genomic_DNA"/>
</dbReference>
<evidence type="ECO:0000313" key="5">
    <source>
        <dbReference type="Proteomes" id="UP001597369"/>
    </source>
</evidence>